<dbReference type="InterPro" id="IPR012337">
    <property type="entry name" value="RNaseH-like_sf"/>
</dbReference>
<feature type="compositionally biased region" description="Basic and acidic residues" evidence="1">
    <location>
        <begin position="566"/>
        <end position="575"/>
    </location>
</feature>
<feature type="region of interest" description="Disordered" evidence="1">
    <location>
        <begin position="566"/>
        <end position="587"/>
    </location>
</feature>
<dbReference type="Gene3D" id="3.30.420.10">
    <property type="entry name" value="Ribonuclease H-like superfamily/Ribonuclease H"/>
    <property type="match status" value="1"/>
</dbReference>
<dbReference type="EMBL" id="JPOX01000030">
    <property type="protein sequence ID" value="KFX44157.1"/>
    <property type="molecule type" value="Genomic_DNA"/>
</dbReference>
<dbReference type="PANTHER" id="PTHR33481">
    <property type="entry name" value="REVERSE TRANSCRIPTASE"/>
    <property type="match status" value="1"/>
</dbReference>
<evidence type="ECO:0000256" key="1">
    <source>
        <dbReference type="SAM" id="MobiDB-lite"/>
    </source>
</evidence>
<feature type="compositionally biased region" description="Polar residues" evidence="1">
    <location>
        <begin position="576"/>
        <end position="587"/>
    </location>
</feature>
<evidence type="ECO:0000313" key="3">
    <source>
        <dbReference type="EMBL" id="KFX44157.1"/>
    </source>
</evidence>
<feature type="domain" description="Reverse transcriptase" evidence="2">
    <location>
        <begin position="1"/>
        <end position="274"/>
    </location>
</feature>
<dbReference type="PANTHER" id="PTHR33481:SF1">
    <property type="entry name" value="ENDONUCLEASE_EXONUCLEASE_PHOSPHATASE DOMAIN-CONTAINING PROTEIN-RELATED"/>
    <property type="match status" value="1"/>
</dbReference>
<organism evidence="3">
    <name type="scientific">Talaromyces marneffei PM1</name>
    <dbReference type="NCBI Taxonomy" id="1077442"/>
    <lineage>
        <taxon>Eukaryota</taxon>
        <taxon>Fungi</taxon>
        <taxon>Dikarya</taxon>
        <taxon>Ascomycota</taxon>
        <taxon>Pezizomycotina</taxon>
        <taxon>Eurotiomycetes</taxon>
        <taxon>Eurotiomycetidae</taxon>
        <taxon>Eurotiales</taxon>
        <taxon>Trichocomaceae</taxon>
        <taxon>Talaromyces</taxon>
        <taxon>Talaromyces sect. Talaromyces</taxon>
    </lineage>
</organism>
<name>A0A093UV54_TALMA</name>
<dbReference type="HOGENOM" id="CLU_000680_23_5_1"/>
<dbReference type="PROSITE" id="PS50878">
    <property type="entry name" value="RT_POL"/>
    <property type="match status" value="1"/>
</dbReference>
<protein>
    <submittedName>
        <fullName evidence="3">Retrovirus-related Pol polyprotein from type-1 retrotransposable element R1</fullName>
    </submittedName>
</protein>
<sequence>MEQAEELLATFFPPLPATIEDEGTQPQREPIHMPDLTIEEIERKVFEAKPWKAAGEDGLPAMVWRQLWPVVRERVFHIFQTSLQDSELPSQWRNAKIIPLKKPAKDNYSLAKSWRPISLLSTLGKILEAVIAERISYAVETLATILVNRFPSEQRELPQAGLPQGSPLSPILFLFFNADLVQHKINAAGGSIAFVDDYTAWVIGPTAESNRPGIQAIIDRALDWERRSGATFESEKTAIVHFTRNTDRSSSTPFTIRGKMVKPKDSAKILGVVMDSQLRFEKHIANAATKGLIAAMALRRLKMISPRTARQLFRATVAPVKYGAIAVTGAFRTVATAVAKAEAGIQPFYHRYIEKATKLWIDIQTLPKSNPLVRLRTMSTRRFKSPLQKISQALDAIVIEQIETIQAFTVSPWIGRIRTICETDGDKAIDIAGKAIGILIATSASARSGMVGMGGYIRDTQADNNGTDISRYSITLGKRTEQNPYTAELEAIAVALERILPETCQRWISILSSNRSALSAISQPRQQSGQLTIRRIYRLIQFLQQRGNAVNAIWILGHADIDCSGKQKQKHENRQEQNAYQKNNHPR</sequence>
<dbReference type="GO" id="GO:0003676">
    <property type="term" value="F:nucleic acid binding"/>
    <property type="evidence" value="ECO:0007669"/>
    <property type="project" value="InterPro"/>
</dbReference>
<accession>A0A093UV54</accession>
<dbReference type="InterPro" id="IPR036397">
    <property type="entry name" value="RNaseH_sf"/>
</dbReference>
<comment type="caution">
    <text evidence="3">The sequence shown here is derived from an EMBL/GenBank/DDBJ whole genome shotgun (WGS) entry which is preliminary data.</text>
</comment>
<dbReference type="SUPFAM" id="SSF53098">
    <property type="entry name" value="Ribonuclease H-like"/>
    <property type="match status" value="1"/>
</dbReference>
<dbReference type="AlphaFoldDB" id="A0A093UV54"/>
<dbReference type="CDD" id="cd01650">
    <property type="entry name" value="RT_nLTR_like"/>
    <property type="match status" value="1"/>
</dbReference>
<reference evidence="3" key="2">
    <citation type="journal article" date="2014" name="PLoS Genet.">
        <title>Signature gene expression reveals novel clues to the molecular mechanisms of dimorphic transition in Penicillium marneffei.</title>
        <authorList>
            <person name="Yang E."/>
            <person name="Wang G."/>
            <person name="Cai J."/>
            <person name="Woo P.C."/>
            <person name="Lau S.K."/>
            <person name="Yuen K.-Y."/>
            <person name="Chow W.-N."/>
            <person name="Lin X."/>
        </authorList>
    </citation>
    <scope>NUCLEOTIDE SEQUENCE</scope>
    <source>
        <strain evidence="3">PM1</strain>
    </source>
</reference>
<proteinExistence type="predicted"/>
<dbReference type="InterPro" id="IPR000477">
    <property type="entry name" value="RT_dom"/>
</dbReference>
<dbReference type="Pfam" id="PF00078">
    <property type="entry name" value="RVT_1"/>
    <property type="match status" value="1"/>
</dbReference>
<reference key="1">
    <citation type="journal article" date="2014" name="PLoS Genet.">
        <title>Signature Gene Expression Reveals Novel Clues to the Molecular Mechanisms of Dimorphic Transition in Penicillium marneffei.</title>
        <authorList>
            <person name="Yang E."/>
            <person name="Wang G."/>
            <person name="Cai J."/>
            <person name="Woo P.C."/>
            <person name="Lau S.K."/>
            <person name="Yuen K.-Y."/>
            <person name="Chow W.-N."/>
            <person name="Lin X."/>
        </authorList>
    </citation>
    <scope>NUCLEOTIDE SEQUENCE [LARGE SCALE GENOMIC DNA]</scope>
    <source>
        <strain>PM1</strain>
    </source>
</reference>
<evidence type="ECO:0000259" key="2">
    <source>
        <dbReference type="PROSITE" id="PS50878"/>
    </source>
</evidence>
<gene>
    <name evidence="3" type="ORF">GQ26_0300700</name>
</gene>